<dbReference type="EMBL" id="QFGA01000001">
    <property type="protein sequence ID" value="TEB07914.1"/>
    <property type="molecule type" value="Genomic_DNA"/>
</dbReference>
<protein>
    <submittedName>
        <fullName evidence="1">Uncharacterized protein</fullName>
    </submittedName>
</protein>
<accession>A0A4Y7RFZ3</accession>
<sequence>MNKLGMLDAWKENSQFFTRRSAQSYFGTKQVAMVRSDAFGSACGASDDSKPAPKQLLAVLPAAPVTSKNF</sequence>
<keyword evidence="2" id="KW-1185">Reference proteome</keyword>
<name>A0A4Y7RFZ3_9FIRM</name>
<reference evidence="1 2" key="1">
    <citation type="journal article" date="2018" name="Environ. Microbiol.">
        <title>Novel energy conservation strategies and behaviour of Pelotomaculum schinkii driving syntrophic propionate catabolism.</title>
        <authorList>
            <person name="Hidalgo-Ahumada C.A.P."/>
            <person name="Nobu M.K."/>
            <person name="Narihiro T."/>
            <person name="Tamaki H."/>
            <person name="Liu W.T."/>
            <person name="Kamagata Y."/>
            <person name="Stams A.J.M."/>
            <person name="Imachi H."/>
            <person name="Sousa D.Z."/>
        </authorList>
    </citation>
    <scope>NUCLEOTIDE SEQUENCE [LARGE SCALE GENOMIC DNA]</scope>
    <source>
        <strain evidence="1 2">HH</strain>
    </source>
</reference>
<organism evidence="1 2">
    <name type="scientific">Pelotomaculum schinkii</name>
    <dbReference type="NCBI Taxonomy" id="78350"/>
    <lineage>
        <taxon>Bacteria</taxon>
        <taxon>Bacillati</taxon>
        <taxon>Bacillota</taxon>
        <taxon>Clostridia</taxon>
        <taxon>Eubacteriales</taxon>
        <taxon>Desulfotomaculaceae</taxon>
        <taxon>Pelotomaculum</taxon>
    </lineage>
</organism>
<gene>
    <name evidence="1" type="ORF">Psch_01469</name>
</gene>
<comment type="caution">
    <text evidence="1">The sequence shown here is derived from an EMBL/GenBank/DDBJ whole genome shotgun (WGS) entry which is preliminary data.</text>
</comment>
<dbReference type="Proteomes" id="UP000298324">
    <property type="component" value="Unassembled WGS sequence"/>
</dbReference>
<evidence type="ECO:0000313" key="1">
    <source>
        <dbReference type="EMBL" id="TEB07914.1"/>
    </source>
</evidence>
<proteinExistence type="predicted"/>
<dbReference type="AlphaFoldDB" id="A0A4Y7RFZ3"/>
<dbReference type="RefSeq" id="WP_190239692.1">
    <property type="nucleotide sequence ID" value="NZ_QFGA01000001.1"/>
</dbReference>
<evidence type="ECO:0000313" key="2">
    <source>
        <dbReference type="Proteomes" id="UP000298324"/>
    </source>
</evidence>